<reference evidence="1 2" key="1">
    <citation type="submission" date="2018-11" db="EMBL/GenBank/DDBJ databases">
        <title>The draft genome sequence of Amphritea opalescens ANRC-JH13T.</title>
        <authorList>
            <person name="Fang Z."/>
            <person name="Zhang Y."/>
            <person name="Han X."/>
        </authorList>
    </citation>
    <scope>NUCLEOTIDE SEQUENCE [LARGE SCALE GENOMIC DNA]</scope>
    <source>
        <strain evidence="1 2">ANRC-JH13</strain>
    </source>
</reference>
<sequence length="239" mass="26938">MDVDPVGLLIAEVTIRDVFDKREALRVPSFHFFDASSTPTPYLMRVMLIVAARLDIIGAVSLPDLPSERGEYKGEINLLGTLDANQGGLKKAKNELIGYRHLSKGEGPFSRGLYKELVLATIWNETRFLAGSKGIALMEDYPSITTLSLLKQAKSIGQVIFEIKQALKAMKGYGVGYITFTDLLDFAVEQSDFFQQYGLQYKNKTCKIRHVDRLTECFFIDYLGVDHWLQSRIVVEDDD</sequence>
<dbReference type="RefSeq" id="WP_126157296.1">
    <property type="nucleotide sequence ID" value="NZ_RQXW01000002.1"/>
</dbReference>
<keyword evidence="2" id="KW-1185">Reference proteome</keyword>
<dbReference type="EMBL" id="RQXW01000002">
    <property type="protein sequence ID" value="RTE67329.1"/>
    <property type="molecule type" value="Genomic_DNA"/>
</dbReference>
<dbReference type="AlphaFoldDB" id="A0A430KV14"/>
<dbReference type="Proteomes" id="UP000283087">
    <property type="component" value="Unassembled WGS sequence"/>
</dbReference>
<accession>A0A430KV14</accession>
<name>A0A430KV14_9GAMM</name>
<gene>
    <name evidence="1" type="ORF">EH243_03765</name>
</gene>
<comment type="caution">
    <text evidence="1">The sequence shown here is derived from an EMBL/GenBank/DDBJ whole genome shotgun (WGS) entry which is preliminary data.</text>
</comment>
<evidence type="ECO:0000313" key="2">
    <source>
        <dbReference type="Proteomes" id="UP000283087"/>
    </source>
</evidence>
<evidence type="ECO:0000313" key="1">
    <source>
        <dbReference type="EMBL" id="RTE67329.1"/>
    </source>
</evidence>
<proteinExistence type="predicted"/>
<protein>
    <submittedName>
        <fullName evidence="1">Uncharacterized protein</fullName>
    </submittedName>
</protein>
<organism evidence="1 2">
    <name type="scientific">Amphritea opalescens</name>
    <dbReference type="NCBI Taxonomy" id="2490544"/>
    <lineage>
        <taxon>Bacteria</taxon>
        <taxon>Pseudomonadati</taxon>
        <taxon>Pseudomonadota</taxon>
        <taxon>Gammaproteobacteria</taxon>
        <taxon>Oceanospirillales</taxon>
        <taxon>Oceanospirillaceae</taxon>
        <taxon>Amphritea</taxon>
    </lineage>
</organism>